<keyword evidence="6" id="KW-1133">Transmembrane helix</keyword>
<evidence type="ECO:0000313" key="8">
    <source>
        <dbReference type="EMBL" id="KJV09178.1"/>
    </source>
</evidence>
<dbReference type="PANTHER" id="PTHR43047:SF72">
    <property type="entry name" value="OSMOSENSING HISTIDINE PROTEIN KINASE SLN1"/>
    <property type="match status" value="1"/>
</dbReference>
<evidence type="ECO:0000256" key="6">
    <source>
        <dbReference type="SAM" id="Phobius"/>
    </source>
</evidence>
<dbReference type="EMBL" id="LAJY01000338">
    <property type="protein sequence ID" value="KJV09178.1"/>
    <property type="molecule type" value="Genomic_DNA"/>
</dbReference>
<evidence type="ECO:0000256" key="1">
    <source>
        <dbReference type="ARBA" id="ARBA00000085"/>
    </source>
</evidence>
<dbReference type="Pfam" id="PF02518">
    <property type="entry name" value="HATPase_c"/>
    <property type="match status" value="1"/>
</dbReference>
<dbReference type="EC" id="2.7.13.3" evidence="2"/>
<evidence type="ECO:0000256" key="2">
    <source>
        <dbReference type="ARBA" id="ARBA00012438"/>
    </source>
</evidence>
<dbReference type="InterPro" id="IPR036097">
    <property type="entry name" value="HisK_dim/P_sf"/>
</dbReference>
<sequence>MGRLVAVGAAAFKWQFLAFHPLGTAAHERSALSRGRFNRIARRAVWSAGISGALWGSACLLTRNAQPLDQFVVALVVAALVSGSATTLAALPRTAYAFVTMCLLPWIFFFAWQGGSYLTLSLLAAVYWVALIFSIQRVNGTYRQAIVAQGSQIRLSRHLSRLREEWLAVASVTDAVALFDEAGRLVLWNSAMTALLEAPPAQGMSFQAFLALSLWQEQAIAATPPGQWSADYALGDGRYLQTILAQKGAWRVLCHRDISPLKARELSLEAERARAVRADRAKSTFLATMSHELRTPLNAIMGFSEVIRDQYVTDPRRVASYAGDIHQSAAHLLAIINDILDIARIENAEIILHRRPIPMRALLDETARISSGLARRQGVSVLYRGGEDWPLVIGDRTRLAQSICNFLSNGIKASQSGQIVEMLARISDEHRYLLTIRDTGPGIPPERLGDLFRPFATFDDRDAYRSAGDRGTGLGLAITKELLDAHGISITVDTQVGTGTAITLDFTPCVELVRDEPVDELDDQSGEGT</sequence>
<dbReference type="PANTHER" id="PTHR43047">
    <property type="entry name" value="TWO-COMPONENT HISTIDINE PROTEIN KINASE"/>
    <property type="match status" value="1"/>
</dbReference>
<dbReference type="GO" id="GO:0000155">
    <property type="term" value="F:phosphorelay sensor kinase activity"/>
    <property type="evidence" value="ECO:0007669"/>
    <property type="project" value="InterPro"/>
</dbReference>
<keyword evidence="5" id="KW-0418">Kinase</keyword>
<reference evidence="8 9" key="1">
    <citation type="submission" date="2015-03" db="EMBL/GenBank/DDBJ databases">
        <title>Draft genome sequence of Elstera litoralis.</title>
        <authorList>
            <person name="Rahalkar M.C."/>
            <person name="Dhakephalkar P.K."/>
            <person name="Pore S.D."/>
            <person name="Arora P."/>
            <person name="Kapse N.G."/>
            <person name="Pandit P.S."/>
        </authorList>
    </citation>
    <scope>NUCLEOTIDE SEQUENCE [LARGE SCALE GENOMIC DNA]</scope>
    <source>
        <strain evidence="8 9">Dia-1</strain>
    </source>
</reference>
<proteinExistence type="predicted"/>
<dbReference type="InterPro" id="IPR003594">
    <property type="entry name" value="HATPase_dom"/>
</dbReference>
<comment type="caution">
    <text evidence="8">The sequence shown here is derived from an EMBL/GenBank/DDBJ whole genome shotgun (WGS) entry which is preliminary data.</text>
</comment>
<dbReference type="SUPFAM" id="SSF47384">
    <property type="entry name" value="Homodimeric domain of signal transducing histidine kinase"/>
    <property type="match status" value="1"/>
</dbReference>
<feature type="domain" description="Histidine kinase" evidence="7">
    <location>
        <begin position="288"/>
        <end position="510"/>
    </location>
</feature>
<evidence type="ECO:0000256" key="3">
    <source>
        <dbReference type="ARBA" id="ARBA00022553"/>
    </source>
</evidence>
<dbReference type="GO" id="GO:0009927">
    <property type="term" value="F:histidine phosphotransfer kinase activity"/>
    <property type="evidence" value="ECO:0007669"/>
    <property type="project" value="TreeGrafter"/>
</dbReference>
<dbReference type="Proteomes" id="UP000033774">
    <property type="component" value="Unassembled WGS sequence"/>
</dbReference>
<dbReference type="Pfam" id="PF00512">
    <property type="entry name" value="HisKA"/>
    <property type="match status" value="1"/>
</dbReference>
<dbReference type="GO" id="GO:0005886">
    <property type="term" value="C:plasma membrane"/>
    <property type="evidence" value="ECO:0007669"/>
    <property type="project" value="TreeGrafter"/>
</dbReference>
<dbReference type="CDD" id="cd00082">
    <property type="entry name" value="HisKA"/>
    <property type="match status" value="1"/>
</dbReference>
<dbReference type="OrthoDB" id="9801651at2"/>
<dbReference type="InterPro" id="IPR005467">
    <property type="entry name" value="His_kinase_dom"/>
</dbReference>
<feature type="transmembrane region" description="Helical" evidence="6">
    <location>
        <begin position="44"/>
        <end position="65"/>
    </location>
</feature>
<name>A0A0F3IRK9_9PROT</name>
<evidence type="ECO:0000256" key="4">
    <source>
        <dbReference type="ARBA" id="ARBA00022679"/>
    </source>
</evidence>
<dbReference type="Gene3D" id="3.30.565.10">
    <property type="entry name" value="Histidine kinase-like ATPase, C-terminal domain"/>
    <property type="match status" value="1"/>
</dbReference>
<accession>A0A0F3IRK9</accession>
<feature type="transmembrane region" description="Helical" evidence="6">
    <location>
        <begin position="71"/>
        <end position="90"/>
    </location>
</feature>
<keyword evidence="6" id="KW-0812">Transmembrane</keyword>
<dbReference type="SMART" id="SM00388">
    <property type="entry name" value="HisKA"/>
    <property type="match status" value="1"/>
</dbReference>
<dbReference type="SMART" id="SM00387">
    <property type="entry name" value="HATPase_c"/>
    <property type="match status" value="1"/>
</dbReference>
<evidence type="ECO:0000259" key="7">
    <source>
        <dbReference type="PROSITE" id="PS50109"/>
    </source>
</evidence>
<evidence type="ECO:0000256" key="5">
    <source>
        <dbReference type="ARBA" id="ARBA00022777"/>
    </source>
</evidence>
<protein>
    <recommendedName>
        <fullName evidence="2">histidine kinase</fullName>
        <ecNumber evidence="2">2.7.13.3</ecNumber>
    </recommendedName>
</protein>
<evidence type="ECO:0000313" key="9">
    <source>
        <dbReference type="Proteomes" id="UP000033774"/>
    </source>
</evidence>
<keyword evidence="9" id="KW-1185">Reference proteome</keyword>
<keyword evidence="3" id="KW-0597">Phosphoprotein</keyword>
<gene>
    <name evidence="8" type="ORF">VZ95_13090</name>
</gene>
<dbReference type="InterPro" id="IPR003661">
    <property type="entry name" value="HisK_dim/P_dom"/>
</dbReference>
<keyword evidence="4" id="KW-0808">Transferase</keyword>
<dbReference type="InterPro" id="IPR036890">
    <property type="entry name" value="HATPase_C_sf"/>
</dbReference>
<dbReference type="SUPFAM" id="SSF55874">
    <property type="entry name" value="ATPase domain of HSP90 chaperone/DNA topoisomerase II/histidine kinase"/>
    <property type="match status" value="1"/>
</dbReference>
<dbReference type="InterPro" id="IPR004358">
    <property type="entry name" value="Sig_transdc_His_kin-like_C"/>
</dbReference>
<organism evidence="8 9">
    <name type="scientific">Elstera litoralis</name>
    <dbReference type="NCBI Taxonomy" id="552518"/>
    <lineage>
        <taxon>Bacteria</taxon>
        <taxon>Pseudomonadati</taxon>
        <taxon>Pseudomonadota</taxon>
        <taxon>Alphaproteobacteria</taxon>
        <taxon>Rhodospirillales</taxon>
        <taxon>Rhodospirillaceae</taxon>
        <taxon>Elstera</taxon>
    </lineage>
</organism>
<dbReference type="AlphaFoldDB" id="A0A0F3IRK9"/>
<dbReference type="PRINTS" id="PR00344">
    <property type="entry name" value="BCTRLSENSOR"/>
</dbReference>
<dbReference type="PROSITE" id="PS50109">
    <property type="entry name" value="HIS_KIN"/>
    <property type="match status" value="1"/>
</dbReference>
<comment type="catalytic activity">
    <reaction evidence="1">
        <text>ATP + protein L-histidine = ADP + protein N-phospho-L-histidine.</text>
        <dbReference type="EC" id="2.7.13.3"/>
    </reaction>
</comment>
<dbReference type="Gene3D" id="1.10.287.130">
    <property type="match status" value="1"/>
</dbReference>
<keyword evidence="6" id="KW-0472">Membrane</keyword>